<dbReference type="EMBL" id="JH719942">
    <property type="protein sequence ID" value="EJF52077.1"/>
    <property type="molecule type" value="Genomic_DNA"/>
</dbReference>
<dbReference type="HOGENOM" id="CLU_803843_0_0_10"/>
<reference evidence="2" key="1">
    <citation type="journal article" date="2012" name="Stand. Genomic Sci.">
        <title>Permanent draft genome sequence of the gliding predator Saprospira grandis strain Sa g1 (= HR1).</title>
        <authorList>
            <person name="Mavromatis K."/>
            <person name="Chertkov O."/>
            <person name="Lapidus A."/>
            <person name="Nolan M."/>
            <person name="Lucas S."/>
            <person name="Tice H."/>
            <person name="Del Rio T.G."/>
            <person name="Cheng J.F."/>
            <person name="Han C."/>
            <person name="Tapia R."/>
            <person name="Bruce D."/>
            <person name="Goodwin L.A."/>
            <person name="Pitluck S."/>
            <person name="Huntemann M."/>
            <person name="Liolios K."/>
            <person name="Pagani I."/>
            <person name="Ivanova N."/>
            <person name="Mikhailova N."/>
            <person name="Pati A."/>
            <person name="Chen A."/>
            <person name="Palaniappan K."/>
            <person name="Land M."/>
            <person name="Brambilla E.M."/>
            <person name="Rohde M."/>
            <person name="Spring S."/>
            <person name="Goker M."/>
            <person name="Detter J.C."/>
            <person name="Bristow J."/>
            <person name="Eisen J.A."/>
            <person name="Markowitz V."/>
            <person name="Hugenholtz P."/>
            <person name="Kyrpides N.C."/>
            <person name="Klenk H.P."/>
            <person name="Woyke T."/>
        </authorList>
    </citation>
    <scope>NUCLEOTIDE SEQUENCE [LARGE SCALE GENOMIC DNA]</scope>
    <source>
        <strain evidence="2">DSM 2844</strain>
    </source>
</reference>
<protein>
    <submittedName>
        <fullName evidence="1">Uncharacterized protein</fullName>
    </submittedName>
</protein>
<name>J0P3S3_9BACT</name>
<dbReference type="AlphaFoldDB" id="J0P3S3"/>
<evidence type="ECO:0000313" key="1">
    <source>
        <dbReference type="EMBL" id="EJF52077.1"/>
    </source>
</evidence>
<gene>
    <name evidence="1" type="ORF">SapgrDRAFT_0330</name>
</gene>
<dbReference type="RefSeq" id="WP_002656761.1">
    <property type="nucleotide sequence ID" value="NZ_JH719942.1"/>
</dbReference>
<proteinExistence type="predicted"/>
<dbReference type="Proteomes" id="UP000005113">
    <property type="component" value="Unassembled WGS sequence"/>
</dbReference>
<sequence>MKFLLVFLISVPFVLRGQELVVTPEMSLKTISNDTNYYSKVSFMFGECKFISEVVEKHQDVSSLHIDVASFRQLKKFLCEFKNLDTLSLGEFTDRAEVRYKIPKCFSSKGIKSFETSWKFKNRKSIEEWLIVNNSWTNLLMHNQHVKNSTFQYLVRLPNIYEIAVGGDNIKMINLDKISPSLKALYLNTDKTIYFNTLNYKDSIYIDGCKLDLEDSITSKLLLSKRVSVTGLNLRGVKQFSPVILELDDINYIKLNLGDITATNLDIMKKMKGLKTLFIFVTKNDFLKNKSSLLNIRMLKGVGNIFFQTSTNSVRKKIQGLEKNMFDQIIYSSYYYGKELYYRIR</sequence>
<evidence type="ECO:0000313" key="2">
    <source>
        <dbReference type="Proteomes" id="UP000005113"/>
    </source>
</evidence>
<accession>J0P3S3</accession>
<dbReference type="OrthoDB" id="9817391at2"/>
<organism evidence="1 2">
    <name type="scientific">Saprospira grandis DSM 2844</name>
    <dbReference type="NCBI Taxonomy" id="694433"/>
    <lineage>
        <taxon>Bacteria</taxon>
        <taxon>Pseudomonadati</taxon>
        <taxon>Bacteroidota</taxon>
        <taxon>Saprospiria</taxon>
        <taxon>Saprospirales</taxon>
        <taxon>Saprospiraceae</taxon>
        <taxon>Saprospira</taxon>
    </lineage>
</organism>